<feature type="domain" description="Gp28/Gp37-like" evidence="1">
    <location>
        <begin position="7"/>
        <end position="357"/>
    </location>
</feature>
<protein>
    <submittedName>
        <fullName evidence="2">Siphovirus ReqiPepy6 Gp37-like family protein</fullName>
    </submittedName>
</protein>
<evidence type="ECO:0000313" key="2">
    <source>
        <dbReference type="EMBL" id="MBL1107978.1"/>
    </source>
</evidence>
<gene>
    <name evidence="2" type="ORF">JK361_25885</name>
</gene>
<dbReference type="InterPro" id="IPR029432">
    <property type="entry name" value="Gp28/Gp37-like_dom"/>
</dbReference>
<dbReference type="Proteomes" id="UP000621386">
    <property type="component" value="Unassembled WGS sequence"/>
</dbReference>
<dbReference type="RefSeq" id="WP_201822222.1">
    <property type="nucleotide sequence ID" value="NZ_JAERRH010000010.1"/>
</dbReference>
<organism evidence="2 3">
    <name type="scientific">Streptomyces musisoli</name>
    <dbReference type="NCBI Taxonomy" id="2802280"/>
    <lineage>
        <taxon>Bacteria</taxon>
        <taxon>Bacillati</taxon>
        <taxon>Actinomycetota</taxon>
        <taxon>Actinomycetes</taxon>
        <taxon>Kitasatosporales</taxon>
        <taxon>Streptomycetaceae</taxon>
        <taxon>Streptomyces</taxon>
    </lineage>
</organism>
<name>A0ABS1P6I4_9ACTN</name>
<evidence type="ECO:0000313" key="3">
    <source>
        <dbReference type="Proteomes" id="UP000621386"/>
    </source>
</evidence>
<dbReference type="Pfam" id="PF14594">
    <property type="entry name" value="Sipho_Gp37"/>
    <property type="match status" value="1"/>
</dbReference>
<keyword evidence="3" id="KW-1185">Reference proteome</keyword>
<accession>A0ABS1P6I4</accession>
<sequence>MAVQLLITDRSLVVQGDPLADWSNLDVSQAFNEPGSGSVDLVAHAEVMAQLQPGNRLMVIRDGQVWMAGPMEIPQDFSWGIAGEGEPPPGKVTVNFSDDLALPAGYLTWPAPGSAWSSQPDTSRKIAATNAETIIRTLINENCGPGAQTARRIPNLVLGPVAGVGTTVSVDTRLERLLDVCRRVATDGGGLGIRARQVGTQILFEVYQPVDRTATARFSAGLGNLRGFTYKRSAPTVTHALGIGSEQAFPRPYVEVADTAAAAAWWRVEQLVDSSAASNDNGEITQEGRQALAEGAAPVELATVTVDTEDLRAGRDFGLGDKVTVALPTGQEVRDLVRSIHLQASPDSGEQVTSLIGSPDATTDPRMVRLVRELGRRLGRLEAR</sequence>
<dbReference type="EMBL" id="JAERRH010000010">
    <property type="protein sequence ID" value="MBL1107978.1"/>
    <property type="molecule type" value="Genomic_DNA"/>
</dbReference>
<proteinExistence type="predicted"/>
<evidence type="ECO:0000259" key="1">
    <source>
        <dbReference type="Pfam" id="PF14594"/>
    </source>
</evidence>
<comment type="caution">
    <text evidence="2">The sequence shown here is derived from an EMBL/GenBank/DDBJ whole genome shotgun (WGS) entry which is preliminary data.</text>
</comment>
<reference evidence="2 3" key="1">
    <citation type="submission" date="2021-01" db="EMBL/GenBank/DDBJ databases">
        <title>WGS of actinomycetes isolated from Thailand.</title>
        <authorList>
            <person name="Thawai C."/>
        </authorList>
    </citation>
    <scope>NUCLEOTIDE SEQUENCE [LARGE SCALE GENOMIC DNA]</scope>
    <source>
        <strain evidence="2 3">CH5-8</strain>
    </source>
</reference>